<evidence type="ECO:0000313" key="1">
    <source>
        <dbReference type="EMBL" id="JAD85695.1"/>
    </source>
</evidence>
<name>A0A0A9DJ73_ARUDO</name>
<reference evidence="1" key="1">
    <citation type="submission" date="2014-09" db="EMBL/GenBank/DDBJ databases">
        <authorList>
            <person name="Magalhaes I.L.F."/>
            <person name="Oliveira U."/>
            <person name="Santos F.R."/>
            <person name="Vidigal T.H.D.A."/>
            <person name="Brescovit A.D."/>
            <person name="Santos A.J."/>
        </authorList>
    </citation>
    <scope>NUCLEOTIDE SEQUENCE</scope>
    <source>
        <tissue evidence="1">Shoot tissue taken approximately 20 cm above the soil surface</tissue>
    </source>
</reference>
<dbReference type="EMBL" id="GBRH01212200">
    <property type="protein sequence ID" value="JAD85695.1"/>
    <property type="molecule type" value="Transcribed_RNA"/>
</dbReference>
<protein>
    <submittedName>
        <fullName evidence="1">Uncharacterized protein</fullName>
    </submittedName>
</protein>
<proteinExistence type="predicted"/>
<dbReference type="AlphaFoldDB" id="A0A0A9DJ73"/>
<sequence length="36" mass="4304">MGSYRSRELVITILKPMMYKFFDYLGSHPEFCCQVL</sequence>
<accession>A0A0A9DJ73</accession>
<reference evidence="1" key="2">
    <citation type="journal article" date="2015" name="Data Brief">
        <title>Shoot transcriptome of the giant reed, Arundo donax.</title>
        <authorList>
            <person name="Barrero R.A."/>
            <person name="Guerrero F.D."/>
            <person name="Moolhuijzen P."/>
            <person name="Goolsby J.A."/>
            <person name="Tidwell J."/>
            <person name="Bellgard S.E."/>
            <person name="Bellgard M.I."/>
        </authorList>
    </citation>
    <scope>NUCLEOTIDE SEQUENCE</scope>
    <source>
        <tissue evidence="1">Shoot tissue taken approximately 20 cm above the soil surface</tissue>
    </source>
</reference>
<organism evidence="1">
    <name type="scientific">Arundo donax</name>
    <name type="common">Giant reed</name>
    <name type="synonym">Donax arundinaceus</name>
    <dbReference type="NCBI Taxonomy" id="35708"/>
    <lineage>
        <taxon>Eukaryota</taxon>
        <taxon>Viridiplantae</taxon>
        <taxon>Streptophyta</taxon>
        <taxon>Embryophyta</taxon>
        <taxon>Tracheophyta</taxon>
        <taxon>Spermatophyta</taxon>
        <taxon>Magnoliopsida</taxon>
        <taxon>Liliopsida</taxon>
        <taxon>Poales</taxon>
        <taxon>Poaceae</taxon>
        <taxon>PACMAD clade</taxon>
        <taxon>Arundinoideae</taxon>
        <taxon>Arundineae</taxon>
        <taxon>Arundo</taxon>
    </lineage>
</organism>